<dbReference type="InterPro" id="IPR022316">
    <property type="entry name" value="TNFR_12"/>
</dbReference>
<reference evidence="2" key="1">
    <citation type="submission" date="2016-06" db="EMBL/GenBank/DDBJ databases">
        <title>De novo assembly and RNA-Seq shows season-dependent expression and editing in black bear kidneys.</title>
        <authorList>
            <person name="Korstanje R."/>
            <person name="Srivastava A."/>
            <person name="Sarsani V.K."/>
            <person name="Sheehan S.M."/>
            <person name="Seger R.L."/>
            <person name="Barter M.E."/>
            <person name="Lindqvist C."/>
            <person name="Brody L.C."/>
            <person name="Mullikin J.C."/>
        </authorList>
    </citation>
    <scope>NUCLEOTIDE SEQUENCE [LARGE SCALE GENOMIC DNA]</scope>
</reference>
<reference evidence="1" key="2">
    <citation type="submission" date="2025-08" db="UniProtKB">
        <authorList>
            <consortium name="Ensembl"/>
        </authorList>
    </citation>
    <scope>IDENTIFICATION</scope>
</reference>
<proteinExistence type="predicted"/>
<dbReference type="Pfam" id="PF12191">
    <property type="entry name" value="stn_TNFRSF12A"/>
    <property type="match status" value="1"/>
</dbReference>
<dbReference type="GO" id="GO:0005886">
    <property type="term" value="C:plasma membrane"/>
    <property type="evidence" value="ECO:0007669"/>
    <property type="project" value="InterPro"/>
</dbReference>
<dbReference type="GeneTree" id="ENSGT00950000185592"/>
<keyword evidence="2" id="KW-1185">Reference proteome</keyword>
<sequence>GLHGMPPMRLHSDFCLGFSAAPLAWLGRLSQALVLGLPSGFLVWGGCCRKVKFTTPIQEAGRKCLPERAIIQGQSLAPANRRPHPFIIHSFIHLEPAPAPQSAPETAPR</sequence>
<protein>
    <submittedName>
        <fullName evidence="1">Uncharacterized protein</fullName>
    </submittedName>
</protein>
<dbReference type="GO" id="GO:0043065">
    <property type="term" value="P:positive regulation of apoptotic process"/>
    <property type="evidence" value="ECO:0007669"/>
    <property type="project" value="InterPro"/>
</dbReference>
<dbReference type="STRING" id="9643.ENSUAMP00000026989"/>
<evidence type="ECO:0000313" key="1">
    <source>
        <dbReference type="Ensembl" id="ENSUAMP00000026989.1"/>
    </source>
</evidence>
<evidence type="ECO:0000313" key="2">
    <source>
        <dbReference type="Proteomes" id="UP000291022"/>
    </source>
</evidence>
<organism evidence="1 2">
    <name type="scientific">Ursus americanus</name>
    <name type="common">American black bear</name>
    <name type="synonym">Euarctos americanus</name>
    <dbReference type="NCBI Taxonomy" id="9643"/>
    <lineage>
        <taxon>Eukaryota</taxon>
        <taxon>Metazoa</taxon>
        <taxon>Chordata</taxon>
        <taxon>Craniata</taxon>
        <taxon>Vertebrata</taxon>
        <taxon>Euteleostomi</taxon>
        <taxon>Mammalia</taxon>
        <taxon>Eutheria</taxon>
        <taxon>Laurasiatheria</taxon>
        <taxon>Carnivora</taxon>
        <taxon>Caniformia</taxon>
        <taxon>Ursidae</taxon>
        <taxon>Ursus</taxon>
    </lineage>
</organism>
<accession>A0A452S4L5</accession>
<name>A0A452S4L5_URSAM</name>
<dbReference type="Ensembl" id="ENSUAMT00000030091.1">
    <property type="protein sequence ID" value="ENSUAMP00000026989.1"/>
    <property type="gene ID" value="ENSUAMG00000020853.1"/>
</dbReference>
<reference evidence="1" key="3">
    <citation type="submission" date="2025-09" db="UniProtKB">
        <authorList>
            <consortium name="Ensembl"/>
        </authorList>
    </citation>
    <scope>IDENTIFICATION</scope>
</reference>
<dbReference type="Proteomes" id="UP000291022">
    <property type="component" value="Unassembled WGS sequence"/>
</dbReference>
<dbReference type="AlphaFoldDB" id="A0A452S4L5"/>